<dbReference type="InterPro" id="IPR011385">
    <property type="entry name" value="Site-sp_rcmbase"/>
</dbReference>
<dbReference type="Proteomes" id="UP000005536">
    <property type="component" value="Unassembled WGS sequence"/>
</dbReference>
<proteinExistence type="predicted"/>
<evidence type="ECO:0000313" key="2">
    <source>
        <dbReference type="EMBL" id="EFE48442.1"/>
    </source>
</evidence>
<feature type="transmembrane region" description="Helical" evidence="1">
    <location>
        <begin position="40"/>
        <end position="70"/>
    </location>
</feature>
<dbReference type="EMBL" id="ADBF01000254">
    <property type="protein sequence ID" value="EFE48442.1"/>
    <property type="molecule type" value="Genomic_DNA"/>
</dbReference>
<protein>
    <submittedName>
        <fullName evidence="2">Uncharacterized protein</fullName>
    </submittedName>
</protein>
<evidence type="ECO:0000256" key="1">
    <source>
        <dbReference type="SAM" id="Phobius"/>
    </source>
</evidence>
<dbReference type="AlphaFoldDB" id="D4DUK4"/>
<sequence>MLLGMTGWVGHLLDLPLDIRHVAFSSANLGYASASDGSSILYFIMNLIFVLMIGVVNLFVSFSLALIVALRSRGTRIESLSKVIDSMWMQIKAYPMSLIYPVQTASDIQKAVKENKNGG</sequence>
<dbReference type="Pfam" id="PF10136">
    <property type="entry name" value="SpecificRecomb"/>
    <property type="match status" value="1"/>
</dbReference>
<comment type="caution">
    <text evidence="2">The sequence shown here is derived from an EMBL/GenBank/DDBJ whole genome shotgun (WGS) entry which is preliminary data.</text>
</comment>
<name>D4DUK4_NEIEG</name>
<keyword evidence="1" id="KW-1133">Transmembrane helix</keyword>
<reference evidence="2 3" key="1">
    <citation type="submission" date="2010-02" db="EMBL/GenBank/DDBJ databases">
        <authorList>
            <person name="Weinstock G."/>
            <person name="Sodergren E."/>
            <person name="Clifton S."/>
            <person name="Fulton L."/>
            <person name="Fulton B."/>
            <person name="Courtney L."/>
            <person name="Fronick C."/>
            <person name="Harrison M."/>
            <person name="Strong C."/>
            <person name="Farmer C."/>
            <person name="Delahaunty K."/>
            <person name="Markovic C."/>
            <person name="Hall O."/>
            <person name="Minx P."/>
            <person name="Tomlinson C."/>
            <person name="Mitreva M."/>
            <person name="Nelson J."/>
            <person name="Hou S."/>
            <person name="Wollam A."/>
            <person name="Pepin K.H."/>
            <person name="Johnson M."/>
            <person name="Bhonagiri V."/>
            <person name="Zhang X."/>
            <person name="Suruliraj S."/>
            <person name="Warren W."/>
            <person name="Chinwalla A."/>
            <person name="Mardis E.R."/>
            <person name="Wilson R.K."/>
        </authorList>
    </citation>
    <scope>NUCLEOTIDE SEQUENCE [LARGE SCALE GENOMIC DNA]</scope>
    <source>
        <strain evidence="2 3">ATCC 29315</strain>
    </source>
</reference>
<organism evidence="2 3">
    <name type="scientific">Neisseria elongata subsp. glycolytica ATCC 29315</name>
    <dbReference type="NCBI Taxonomy" id="546263"/>
    <lineage>
        <taxon>Bacteria</taxon>
        <taxon>Pseudomonadati</taxon>
        <taxon>Pseudomonadota</taxon>
        <taxon>Betaproteobacteria</taxon>
        <taxon>Neisseriales</taxon>
        <taxon>Neisseriaceae</taxon>
        <taxon>Neisseria</taxon>
    </lineage>
</organism>
<keyword evidence="1" id="KW-0472">Membrane</keyword>
<keyword evidence="1" id="KW-0812">Transmembrane</keyword>
<evidence type="ECO:0000313" key="3">
    <source>
        <dbReference type="Proteomes" id="UP000005536"/>
    </source>
</evidence>
<gene>
    <name evidence="2" type="ORF">NEIELOOT_02799</name>
</gene>
<accession>D4DUK4</accession>